<proteinExistence type="predicted"/>
<dbReference type="AlphaFoldDB" id="A0A0D0PYT8"/>
<accession>A0A0D0PYT8</accession>
<evidence type="ECO:0000313" key="1">
    <source>
        <dbReference type="EMBL" id="KIQ63763.1"/>
    </source>
</evidence>
<dbReference type="EMBL" id="JXZB01000004">
    <property type="protein sequence ID" value="KIQ63763.1"/>
    <property type="molecule type" value="Genomic_DNA"/>
</dbReference>
<sequence>MRTTRVFDLASRLAAATGAEARIRRLPGGGHRIEATLPGNPDAEVHLVLLDVLTEADRYGHRHTARSHTVWAELDPPQEPP</sequence>
<reference evidence="1 2" key="1">
    <citation type="submission" date="2015-02" db="EMBL/GenBank/DDBJ databases">
        <title>Draft genome sequence of Kitasatospora griseola MF730-N6, a bafilomycin, terpentecin and satosporin producer.</title>
        <authorList>
            <person name="Arens J.C."/>
            <person name="Haltli B."/>
            <person name="Kerr R.G."/>
        </authorList>
    </citation>
    <scope>NUCLEOTIDE SEQUENCE [LARGE SCALE GENOMIC DNA]</scope>
    <source>
        <strain evidence="1 2">MF730-N6</strain>
    </source>
</reference>
<keyword evidence="2" id="KW-1185">Reference proteome</keyword>
<evidence type="ECO:0000313" key="2">
    <source>
        <dbReference type="Proteomes" id="UP000032066"/>
    </source>
</evidence>
<dbReference type="STRING" id="2064.TR51_35035"/>
<protein>
    <submittedName>
        <fullName evidence="1">Uncharacterized protein</fullName>
    </submittedName>
</protein>
<comment type="caution">
    <text evidence="1">The sequence shown here is derived from an EMBL/GenBank/DDBJ whole genome shotgun (WGS) entry which is preliminary data.</text>
</comment>
<dbReference type="Proteomes" id="UP000032066">
    <property type="component" value="Unassembled WGS sequence"/>
</dbReference>
<dbReference type="RefSeq" id="WP_043916136.1">
    <property type="nucleotide sequence ID" value="NZ_BMRI01000028.1"/>
</dbReference>
<dbReference type="PATRIC" id="fig|2064.6.peg.7401"/>
<name>A0A0D0PYT8_KITGR</name>
<dbReference type="OrthoDB" id="3872546at2"/>
<organism evidence="1 2">
    <name type="scientific">Kitasatospora griseola</name>
    <name type="common">Streptomyces griseolosporeus</name>
    <dbReference type="NCBI Taxonomy" id="2064"/>
    <lineage>
        <taxon>Bacteria</taxon>
        <taxon>Bacillati</taxon>
        <taxon>Actinomycetota</taxon>
        <taxon>Actinomycetes</taxon>
        <taxon>Kitasatosporales</taxon>
        <taxon>Streptomycetaceae</taxon>
        <taxon>Kitasatospora</taxon>
    </lineage>
</organism>
<gene>
    <name evidence="1" type="ORF">TR51_35035</name>
</gene>